<dbReference type="AlphaFoldDB" id="A0A841FL68"/>
<dbReference type="InterPro" id="IPR003660">
    <property type="entry name" value="HAMP_dom"/>
</dbReference>
<dbReference type="SUPFAM" id="SSF158472">
    <property type="entry name" value="HAMP domain-like"/>
    <property type="match status" value="1"/>
</dbReference>
<evidence type="ECO:0000259" key="13">
    <source>
        <dbReference type="PROSITE" id="PS50109"/>
    </source>
</evidence>
<evidence type="ECO:0000313" key="16">
    <source>
        <dbReference type="Proteomes" id="UP000548476"/>
    </source>
</evidence>
<reference evidence="15 16" key="1">
    <citation type="submission" date="2020-08" db="EMBL/GenBank/DDBJ databases">
        <title>Genomic Encyclopedia of Type Strains, Phase IV (KMG-IV): sequencing the most valuable type-strain genomes for metagenomic binning, comparative biology and taxonomic classification.</title>
        <authorList>
            <person name="Goeker M."/>
        </authorList>
    </citation>
    <scope>NUCLEOTIDE SEQUENCE [LARGE SCALE GENOMIC DNA]</scope>
    <source>
        <strain evidence="15 16">YIM 65646</strain>
    </source>
</reference>
<evidence type="ECO:0000256" key="9">
    <source>
        <dbReference type="ARBA" id="ARBA00022989"/>
    </source>
</evidence>
<dbReference type="InterPro" id="IPR003661">
    <property type="entry name" value="HisK_dim/P_dom"/>
</dbReference>
<name>A0A841FL68_9ACTN</name>
<keyword evidence="7 12" id="KW-0812">Transmembrane</keyword>
<dbReference type="InterPro" id="IPR005467">
    <property type="entry name" value="His_kinase_dom"/>
</dbReference>
<keyword evidence="11 12" id="KW-0472">Membrane</keyword>
<evidence type="ECO:0000259" key="14">
    <source>
        <dbReference type="PROSITE" id="PS50885"/>
    </source>
</evidence>
<dbReference type="FunFam" id="1.10.287.130:FF:000001">
    <property type="entry name" value="Two-component sensor histidine kinase"/>
    <property type="match status" value="1"/>
</dbReference>
<dbReference type="GO" id="GO:0005509">
    <property type="term" value="F:calcium ion binding"/>
    <property type="evidence" value="ECO:0007669"/>
    <property type="project" value="UniProtKB-ARBA"/>
</dbReference>
<evidence type="ECO:0000256" key="6">
    <source>
        <dbReference type="ARBA" id="ARBA00022679"/>
    </source>
</evidence>
<evidence type="ECO:0000256" key="10">
    <source>
        <dbReference type="ARBA" id="ARBA00023012"/>
    </source>
</evidence>
<dbReference type="EMBL" id="JACHGT010000010">
    <property type="protein sequence ID" value="MBB6036906.1"/>
    <property type="molecule type" value="Genomic_DNA"/>
</dbReference>
<keyword evidence="9 12" id="KW-1133">Transmembrane helix</keyword>
<keyword evidence="5" id="KW-0597">Phosphoprotein</keyword>
<dbReference type="Gene3D" id="1.10.287.130">
    <property type="match status" value="1"/>
</dbReference>
<proteinExistence type="predicted"/>
<sequence>MTIKARLILSTGALLCLATAVISVVAISAVTGSMTARLDAQLREYMRQPQLATVKAPVGDVRIIASPAAASAYQAVAVLVVDDAGNLAGVINAGYYTDPLPPPELPDPMPAHGEAVTATSADGSTDYRLLVVGRVAQLMLDPATGEQTSVSGSLVLAAPMTEVGTVREQLITTMAVTVAGVLLLSVLASWWITRRGLRPVGNMIDTAAAIAEGDLSRRVVKSSGRFDELTRLATAINTMVSRLVRAIGERETQQERLRRFVADASHELRTPLATIGGYADLYESGGASSKAMLDRAMSRIRAENLRMAALVDDMLLLARLDQQAEQVYGDCDLSRVVADSVDDARAVDAERELVAEVAPAVTVTGDEARLRQVTANLLANARQHTPPGTTVTVTLAAEDTRAMLSVRDDGPGLDDEHRARAFDRLYRADPSRSRATGGSGLGLSIVASIVAAHKGTVEMTGAPGEGTCVRVELPLAVSERD</sequence>
<evidence type="ECO:0000256" key="3">
    <source>
        <dbReference type="ARBA" id="ARBA00004236"/>
    </source>
</evidence>
<dbReference type="Pfam" id="PF00672">
    <property type="entry name" value="HAMP"/>
    <property type="match status" value="1"/>
</dbReference>
<keyword evidence="6 15" id="KW-0808">Transferase</keyword>
<evidence type="ECO:0000256" key="2">
    <source>
        <dbReference type="ARBA" id="ARBA00001968"/>
    </source>
</evidence>
<evidence type="ECO:0000256" key="11">
    <source>
        <dbReference type="ARBA" id="ARBA00023136"/>
    </source>
</evidence>
<feature type="domain" description="HAMP" evidence="14">
    <location>
        <begin position="194"/>
        <end position="248"/>
    </location>
</feature>
<dbReference type="CDD" id="cd06225">
    <property type="entry name" value="HAMP"/>
    <property type="match status" value="1"/>
</dbReference>
<dbReference type="GO" id="GO:0000155">
    <property type="term" value="F:phosphorelay sensor kinase activity"/>
    <property type="evidence" value="ECO:0007669"/>
    <property type="project" value="InterPro"/>
</dbReference>
<evidence type="ECO:0000256" key="1">
    <source>
        <dbReference type="ARBA" id="ARBA00000085"/>
    </source>
</evidence>
<comment type="subcellular location">
    <subcellularLocation>
        <location evidence="3">Cell membrane</location>
    </subcellularLocation>
</comment>
<comment type="caution">
    <text evidence="15">The sequence shown here is derived from an EMBL/GenBank/DDBJ whole genome shotgun (WGS) entry which is preliminary data.</text>
</comment>
<feature type="domain" description="Histidine kinase" evidence="13">
    <location>
        <begin position="263"/>
        <end position="477"/>
    </location>
</feature>
<dbReference type="Pfam" id="PF00512">
    <property type="entry name" value="HisKA"/>
    <property type="match status" value="1"/>
</dbReference>
<feature type="transmembrane region" description="Helical" evidence="12">
    <location>
        <begin position="170"/>
        <end position="193"/>
    </location>
</feature>
<dbReference type="Gene3D" id="6.10.340.10">
    <property type="match status" value="1"/>
</dbReference>
<dbReference type="CDD" id="cd00082">
    <property type="entry name" value="HisKA"/>
    <property type="match status" value="1"/>
</dbReference>
<dbReference type="InterPro" id="IPR004358">
    <property type="entry name" value="Sig_transdc_His_kin-like_C"/>
</dbReference>
<dbReference type="GO" id="GO:0005886">
    <property type="term" value="C:plasma membrane"/>
    <property type="evidence" value="ECO:0007669"/>
    <property type="project" value="UniProtKB-SubCell"/>
</dbReference>
<dbReference type="InterPro" id="IPR036097">
    <property type="entry name" value="HisK_dim/P_sf"/>
</dbReference>
<dbReference type="InterPro" id="IPR036890">
    <property type="entry name" value="HATPase_C_sf"/>
</dbReference>
<dbReference type="PANTHER" id="PTHR45436:SF5">
    <property type="entry name" value="SENSOR HISTIDINE KINASE TRCS"/>
    <property type="match status" value="1"/>
</dbReference>
<comment type="cofactor">
    <cofactor evidence="2">
        <name>a divalent metal cation</name>
        <dbReference type="ChEBI" id="CHEBI:60240"/>
    </cofactor>
</comment>
<dbReference type="Pfam" id="PF02518">
    <property type="entry name" value="HATPase_c"/>
    <property type="match status" value="1"/>
</dbReference>
<dbReference type="EC" id="2.7.13.3" evidence="4"/>
<dbReference type="SMART" id="SM00388">
    <property type="entry name" value="HisKA"/>
    <property type="match status" value="1"/>
</dbReference>
<dbReference type="SMART" id="SM00387">
    <property type="entry name" value="HATPase_c"/>
    <property type="match status" value="1"/>
</dbReference>
<dbReference type="InterPro" id="IPR003594">
    <property type="entry name" value="HATPase_dom"/>
</dbReference>
<dbReference type="RefSeq" id="WP_184789737.1">
    <property type="nucleotide sequence ID" value="NZ_BONT01000056.1"/>
</dbReference>
<evidence type="ECO:0000256" key="7">
    <source>
        <dbReference type="ARBA" id="ARBA00022692"/>
    </source>
</evidence>
<dbReference type="PANTHER" id="PTHR45436">
    <property type="entry name" value="SENSOR HISTIDINE KINASE YKOH"/>
    <property type="match status" value="1"/>
</dbReference>
<dbReference type="PROSITE" id="PS50885">
    <property type="entry name" value="HAMP"/>
    <property type="match status" value="1"/>
</dbReference>
<evidence type="ECO:0000256" key="5">
    <source>
        <dbReference type="ARBA" id="ARBA00022553"/>
    </source>
</evidence>
<dbReference type="Gene3D" id="3.30.565.10">
    <property type="entry name" value="Histidine kinase-like ATPase, C-terminal domain"/>
    <property type="match status" value="1"/>
</dbReference>
<evidence type="ECO:0000256" key="8">
    <source>
        <dbReference type="ARBA" id="ARBA00022777"/>
    </source>
</evidence>
<evidence type="ECO:0000313" key="15">
    <source>
        <dbReference type="EMBL" id="MBB6036906.1"/>
    </source>
</evidence>
<organism evidence="15 16">
    <name type="scientific">Phytomonospora endophytica</name>
    <dbReference type="NCBI Taxonomy" id="714109"/>
    <lineage>
        <taxon>Bacteria</taxon>
        <taxon>Bacillati</taxon>
        <taxon>Actinomycetota</taxon>
        <taxon>Actinomycetes</taxon>
        <taxon>Micromonosporales</taxon>
        <taxon>Micromonosporaceae</taxon>
        <taxon>Phytomonospora</taxon>
    </lineage>
</organism>
<dbReference type="PRINTS" id="PR00344">
    <property type="entry name" value="BCTRLSENSOR"/>
</dbReference>
<comment type="catalytic activity">
    <reaction evidence="1">
        <text>ATP + protein L-histidine = ADP + protein N-phospho-L-histidine.</text>
        <dbReference type="EC" id="2.7.13.3"/>
    </reaction>
</comment>
<dbReference type="SMART" id="SM00304">
    <property type="entry name" value="HAMP"/>
    <property type="match status" value="1"/>
</dbReference>
<dbReference type="InterPro" id="IPR050428">
    <property type="entry name" value="TCS_sensor_his_kinase"/>
</dbReference>
<dbReference type="FunFam" id="3.30.565.10:FF:000006">
    <property type="entry name" value="Sensor histidine kinase WalK"/>
    <property type="match status" value="1"/>
</dbReference>
<gene>
    <name evidence="15" type="ORF">HNR73_004779</name>
</gene>
<keyword evidence="10" id="KW-0902">Two-component regulatory system</keyword>
<dbReference type="SUPFAM" id="SSF55874">
    <property type="entry name" value="ATPase domain of HSP90 chaperone/DNA topoisomerase II/histidine kinase"/>
    <property type="match status" value="1"/>
</dbReference>
<keyword evidence="8 15" id="KW-0418">Kinase</keyword>
<evidence type="ECO:0000256" key="12">
    <source>
        <dbReference type="SAM" id="Phobius"/>
    </source>
</evidence>
<accession>A0A841FL68</accession>
<keyword evidence="16" id="KW-1185">Reference proteome</keyword>
<dbReference type="PROSITE" id="PS50109">
    <property type="entry name" value="HIS_KIN"/>
    <property type="match status" value="1"/>
</dbReference>
<evidence type="ECO:0000256" key="4">
    <source>
        <dbReference type="ARBA" id="ARBA00012438"/>
    </source>
</evidence>
<dbReference type="Proteomes" id="UP000548476">
    <property type="component" value="Unassembled WGS sequence"/>
</dbReference>
<dbReference type="SUPFAM" id="SSF47384">
    <property type="entry name" value="Homodimeric domain of signal transducing histidine kinase"/>
    <property type="match status" value="1"/>
</dbReference>
<protein>
    <recommendedName>
        <fullName evidence="4">histidine kinase</fullName>
        <ecNumber evidence="4">2.7.13.3</ecNumber>
    </recommendedName>
</protein>